<gene>
    <name evidence="2" type="primary">MIIP</name>
</gene>
<feature type="region of interest" description="Disordered" evidence="1">
    <location>
        <begin position="67"/>
        <end position="103"/>
    </location>
</feature>
<dbReference type="Proteomes" id="UP000472269">
    <property type="component" value="Unplaced"/>
</dbReference>
<dbReference type="AlphaFoldDB" id="A0A663LK56"/>
<evidence type="ECO:0000313" key="3">
    <source>
        <dbReference type="Proteomes" id="UP000472269"/>
    </source>
</evidence>
<keyword evidence="3" id="KW-1185">Reference proteome</keyword>
<feature type="compositionally biased region" description="Basic and acidic residues" evidence="1">
    <location>
        <begin position="208"/>
        <end position="217"/>
    </location>
</feature>
<reference evidence="2" key="1">
    <citation type="submission" date="2025-08" db="UniProtKB">
        <authorList>
            <consortium name="Ensembl"/>
        </authorList>
    </citation>
    <scope>IDENTIFICATION</scope>
</reference>
<name>A0A663LK56_ATHCN</name>
<proteinExistence type="predicted"/>
<dbReference type="InterPro" id="IPR031466">
    <property type="entry name" value="MIIP"/>
</dbReference>
<dbReference type="Ensembl" id="ENSACUT00000000879.1">
    <property type="protein sequence ID" value="ENSACUP00000000816.1"/>
    <property type="gene ID" value="ENSACUG00000000627.1"/>
</dbReference>
<feature type="compositionally biased region" description="Polar residues" evidence="1">
    <location>
        <begin position="220"/>
        <end position="231"/>
    </location>
</feature>
<dbReference type="OMA" id="CKIPRSH"/>
<reference evidence="2" key="2">
    <citation type="submission" date="2025-09" db="UniProtKB">
        <authorList>
            <consortium name="Ensembl"/>
        </authorList>
    </citation>
    <scope>IDENTIFICATION</scope>
</reference>
<protein>
    <submittedName>
        <fullName evidence="2">Migration and invasion inhibitory protein</fullName>
    </submittedName>
</protein>
<sequence length="487" mass="54367">MENPLKVVSPKFASLLNASIYVVHLSSGFTGNHFHRMELEHLKRLRQANQDLLQRLQMKQEEIRKRLPSKPLFPASLHNRTATERSVPLPKRGKENQVDAVKSTADPATLVSLEPRAYTARAALCSSLKHTSSDKGVQQQQAKMQEAVGLDSTFPGKEKNVMPVSAVITCGRESSRVDRDGCAQGSPEEEAFLLGHGENRTLLHGFHEKKQPKDHLEPSLSRTQSEQTSKQHVIIREPIIHKSVLLTSPSKELKKQDGHVAFQSGPEECTIPVSSWSVRPFLGYDWIAGLLDTKSSIAEESDEYFAELHEFRQANKEACIDEQHLEPKALDYIVPEQEPDLLNSSHKCVYCYRLNQRLFTVPVDSESVCLVCKIPRPHQPPEILEEPAYVRVSIPRSTLMPAYKYKAHRRRSFEPADDLALPSHCLAGWESIIPSSNPTLSSLDLRASLEEKLSHHPHLGRVPGGAVKCTDGNGSPPSLQGMIIIDA</sequence>
<dbReference type="GO" id="GO:0010972">
    <property type="term" value="P:negative regulation of G2/M transition of mitotic cell cycle"/>
    <property type="evidence" value="ECO:0007669"/>
    <property type="project" value="InterPro"/>
</dbReference>
<dbReference type="Pfam" id="PF15734">
    <property type="entry name" value="MIIP"/>
    <property type="match status" value="1"/>
</dbReference>
<dbReference type="GO" id="GO:0030336">
    <property type="term" value="P:negative regulation of cell migration"/>
    <property type="evidence" value="ECO:0007669"/>
    <property type="project" value="InterPro"/>
</dbReference>
<accession>A0A663LK56</accession>
<organism evidence="2 3">
    <name type="scientific">Athene cunicularia</name>
    <name type="common">Burrowing owl</name>
    <name type="synonym">Speotyto cunicularia</name>
    <dbReference type="NCBI Taxonomy" id="194338"/>
    <lineage>
        <taxon>Eukaryota</taxon>
        <taxon>Metazoa</taxon>
        <taxon>Chordata</taxon>
        <taxon>Craniata</taxon>
        <taxon>Vertebrata</taxon>
        <taxon>Euteleostomi</taxon>
        <taxon>Archelosauria</taxon>
        <taxon>Archosauria</taxon>
        <taxon>Dinosauria</taxon>
        <taxon>Saurischia</taxon>
        <taxon>Theropoda</taxon>
        <taxon>Coelurosauria</taxon>
        <taxon>Aves</taxon>
        <taxon>Neognathae</taxon>
        <taxon>Neoaves</taxon>
        <taxon>Telluraves</taxon>
        <taxon>Strigiformes</taxon>
        <taxon>Strigidae</taxon>
        <taxon>Athene</taxon>
    </lineage>
</organism>
<evidence type="ECO:0000256" key="1">
    <source>
        <dbReference type="SAM" id="MobiDB-lite"/>
    </source>
</evidence>
<dbReference type="PANTHER" id="PTHR34831">
    <property type="entry name" value="MIGRATION AND INVASION-INHIBITORY PROTEIN"/>
    <property type="match status" value="1"/>
</dbReference>
<feature type="region of interest" description="Disordered" evidence="1">
    <location>
        <begin position="208"/>
        <end position="231"/>
    </location>
</feature>
<evidence type="ECO:0000313" key="2">
    <source>
        <dbReference type="Ensembl" id="ENSACUP00000000816.1"/>
    </source>
</evidence>
<dbReference type="PANTHER" id="PTHR34831:SF1">
    <property type="entry name" value="MIGRATION AND INVASION-INHIBITORY PROTEIN"/>
    <property type="match status" value="1"/>
</dbReference>